<dbReference type="PRINTS" id="PR00039">
    <property type="entry name" value="HTHLYSR"/>
</dbReference>
<dbReference type="Proteomes" id="UP000305675">
    <property type="component" value="Unassembled WGS sequence"/>
</dbReference>
<evidence type="ECO:0000313" key="8">
    <source>
        <dbReference type="Proteomes" id="UP000305675"/>
    </source>
</evidence>
<evidence type="ECO:0000256" key="1">
    <source>
        <dbReference type="ARBA" id="ARBA00009437"/>
    </source>
</evidence>
<comment type="caution">
    <text evidence="7">The sequence shown here is derived from an EMBL/GenBank/DDBJ whole genome shotgun (WGS) entry which is preliminary data.</text>
</comment>
<dbReference type="SUPFAM" id="SSF46785">
    <property type="entry name" value="Winged helix' DNA-binding domain"/>
    <property type="match status" value="1"/>
</dbReference>
<dbReference type="Pfam" id="PF03466">
    <property type="entry name" value="LysR_substrate"/>
    <property type="match status" value="1"/>
</dbReference>
<dbReference type="Gene3D" id="3.40.190.10">
    <property type="entry name" value="Periplasmic binding protein-like II"/>
    <property type="match status" value="2"/>
</dbReference>
<dbReference type="PROSITE" id="PS50931">
    <property type="entry name" value="HTH_LYSR"/>
    <property type="match status" value="1"/>
</dbReference>
<dbReference type="OrthoDB" id="9803735at2"/>
<keyword evidence="3" id="KW-0238">DNA-binding</keyword>
<evidence type="ECO:0000256" key="3">
    <source>
        <dbReference type="ARBA" id="ARBA00023125"/>
    </source>
</evidence>
<dbReference type="PANTHER" id="PTHR30346">
    <property type="entry name" value="TRANSCRIPTIONAL DUAL REGULATOR HCAR-RELATED"/>
    <property type="match status" value="1"/>
</dbReference>
<dbReference type="GO" id="GO:0003700">
    <property type="term" value="F:DNA-binding transcription factor activity"/>
    <property type="evidence" value="ECO:0007669"/>
    <property type="project" value="InterPro"/>
</dbReference>
<dbReference type="AlphaFoldDB" id="A0A4U1BN63"/>
<accession>A0A4U1BN63</accession>
<organism evidence="7 8">
    <name type="scientific">Ferrimonas aestuarii</name>
    <dbReference type="NCBI Taxonomy" id="2569539"/>
    <lineage>
        <taxon>Bacteria</taxon>
        <taxon>Pseudomonadati</taxon>
        <taxon>Pseudomonadota</taxon>
        <taxon>Gammaproteobacteria</taxon>
        <taxon>Alteromonadales</taxon>
        <taxon>Ferrimonadaceae</taxon>
        <taxon>Ferrimonas</taxon>
    </lineage>
</organism>
<dbReference type="FunFam" id="1.10.10.10:FF:000001">
    <property type="entry name" value="LysR family transcriptional regulator"/>
    <property type="match status" value="1"/>
</dbReference>
<evidence type="ECO:0000256" key="2">
    <source>
        <dbReference type="ARBA" id="ARBA00023015"/>
    </source>
</evidence>
<dbReference type="Pfam" id="PF00126">
    <property type="entry name" value="HTH_1"/>
    <property type="match status" value="1"/>
</dbReference>
<keyword evidence="8" id="KW-1185">Reference proteome</keyword>
<dbReference type="InterPro" id="IPR036390">
    <property type="entry name" value="WH_DNA-bd_sf"/>
</dbReference>
<dbReference type="PANTHER" id="PTHR30346:SF26">
    <property type="entry name" value="HYDROGEN PEROXIDE-INDUCIBLE GENES ACTIVATOR"/>
    <property type="match status" value="1"/>
</dbReference>
<dbReference type="Gene3D" id="1.10.10.10">
    <property type="entry name" value="Winged helix-like DNA-binding domain superfamily/Winged helix DNA-binding domain"/>
    <property type="match status" value="1"/>
</dbReference>
<name>A0A4U1BN63_9GAMM</name>
<dbReference type="InterPro" id="IPR005119">
    <property type="entry name" value="LysR_subst-bd"/>
</dbReference>
<evidence type="ECO:0000259" key="6">
    <source>
        <dbReference type="PROSITE" id="PS50931"/>
    </source>
</evidence>
<dbReference type="EMBL" id="SWCJ01000005">
    <property type="protein sequence ID" value="TKB55367.1"/>
    <property type="molecule type" value="Genomic_DNA"/>
</dbReference>
<sequence>MDVRLLKCFVAVFEERSITKAAQRVFVSQPSLSSAIKQLEAELGVALFERHKRGVNLTDEAHQLYPLALQSLGQMEKMARLFAHKALTLPIALGNFHDVSPSLYAKFLAHAKAEDAALSFELLDHEDKLCQARLTLDVFKKEDELFVPLWEEDYVLCVPKNHPLATKDKVGIAELNDFNFIECVVCEAHQQTLSLLASEGFAVNIVAKAQHKTQVRHLVSAGVGISFLPTGVLETAADLVQVRLQAPRMFRRIGLTLPATDSTKAAQAALLAACASWKG</sequence>
<dbReference type="GO" id="GO:0003677">
    <property type="term" value="F:DNA binding"/>
    <property type="evidence" value="ECO:0007669"/>
    <property type="project" value="UniProtKB-KW"/>
</dbReference>
<keyword evidence="5" id="KW-0804">Transcription</keyword>
<dbReference type="InterPro" id="IPR000847">
    <property type="entry name" value="LysR_HTH_N"/>
</dbReference>
<evidence type="ECO:0000256" key="4">
    <source>
        <dbReference type="ARBA" id="ARBA00023159"/>
    </source>
</evidence>
<reference evidence="7 8" key="1">
    <citation type="submission" date="2019-04" db="EMBL/GenBank/DDBJ databases">
        <authorList>
            <person name="Hwang J.C."/>
        </authorList>
    </citation>
    <scope>NUCLEOTIDE SEQUENCE [LARGE SCALE GENOMIC DNA]</scope>
    <source>
        <strain evidence="7 8">IMCC35002</strain>
    </source>
</reference>
<dbReference type="CDD" id="cd05466">
    <property type="entry name" value="PBP2_LTTR_substrate"/>
    <property type="match status" value="1"/>
</dbReference>
<keyword evidence="4" id="KW-0010">Activator</keyword>
<evidence type="ECO:0000256" key="5">
    <source>
        <dbReference type="ARBA" id="ARBA00023163"/>
    </source>
</evidence>
<protein>
    <submittedName>
        <fullName evidence="7">LysR family transcriptional regulator</fullName>
    </submittedName>
</protein>
<feature type="domain" description="HTH lysR-type" evidence="6">
    <location>
        <begin position="1"/>
        <end position="58"/>
    </location>
</feature>
<proteinExistence type="inferred from homology"/>
<keyword evidence="2" id="KW-0805">Transcription regulation</keyword>
<dbReference type="InterPro" id="IPR036388">
    <property type="entry name" value="WH-like_DNA-bd_sf"/>
</dbReference>
<dbReference type="GO" id="GO:0032993">
    <property type="term" value="C:protein-DNA complex"/>
    <property type="evidence" value="ECO:0007669"/>
    <property type="project" value="TreeGrafter"/>
</dbReference>
<dbReference type="SUPFAM" id="SSF53850">
    <property type="entry name" value="Periplasmic binding protein-like II"/>
    <property type="match status" value="1"/>
</dbReference>
<gene>
    <name evidence="7" type="ORF">FCL42_09230</name>
</gene>
<dbReference type="RefSeq" id="WP_136863124.1">
    <property type="nucleotide sequence ID" value="NZ_SWCJ01000005.1"/>
</dbReference>
<evidence type="ECO:0000313" key="7">
    <source>
        <dbReference type="EMBL" id="TKB55367.1"/>
    </source>
</evidence>
<comment type="similarity">
    <text evidence="1">Belongs to the LysR transcriptional regulatory family.</text>
</comment>